<gene>
    <name evidence="1" type="ORF">Slati_4604900</name>
</gene>
<evidence type="ECO:0000313" key="1">
    <source>
        <dbReference type="EMBL" id="KAL0386375.1"/>
    </source>
</evidence>
<sequence length="113" mass="13041">MLLQYERYEDFWSIMHRMKGLHAVPDQYIRYAVTKSFFGMGMFKGSPVREHGVMMLSPVEKLKDLQADFEEVETSDMNGLEENLHELINMLVQYEATIKKSVLSVLMGDASTS</sequence>
<comment type="caution">
    <text evidence="1">The sequence shown here is derived from an EMBL/GenBank/DDBJ whole genome shotgun (WGS) entry which is preliminary data.</text>
</comment>
<name>A0AAW2S1E2_9LAMI</name>
<organism evidence="1">
    <name type="scientific">Sesamum latifolium</name>
    <dbReference type="NCBI Taxonomy" id="2727402"/>
    <lineage>
        <taxon>Eukaryota</taxon>
        <taxon>Viridiplantae</taxon>
        <taxon>Streptophyta</taxon>
        <taxon>Embryophyta</taxon>
        <taxon>Tracheophyta</taxon>
        <taxon>Spermatophyta</taxon>
        <taxon>Magnoliopsida</taxon>
        <taxon>eudicotyledons</taxon>
        <taxon>Gunneridae</taxon>
        <taxon>Pentapetalae</taxon>
        <taxon>asterids</taxon>
        <taxon>lamiids</taxon>
        <taxon>Lamiales</taxon>
        <taxon>Pedaliaceae</taxon>
        <taxon>Sesamum</taxon>
    </lineage>
</organism>
<reference evidence="1" key="2">
    <citation type="journal article" date="2024" name="Plant">
        <title>Genomic evolution and insights into agronomic trait innovations of Sesamum species.</title>
        <authorList>
            <person name="Miao H."/>
            <person name="Wang L."/>
            <person name="Qu L."/>
            <person name="Liu H."/>
            <person name="Sun Y."/>
            <person name="Le M."/>
            <person name="Wang Q."/>
            <person name="Wei S."/>
            <person name="Zheng Y."/>
            <person name="Lin W."/>
            <person name="Duan Y."/>
            <person name="Cao H."/>
            <person name="Xiong S."/>
            <person name="Wang X."/>
            <person name="Wei L."/>
            <person name="Li C."/>
            <person name="Ma Q."/>
            <person name="Ju M."/>
            <person name="Zhao R."/>
            <person name="Li G."/>
            <person name="Mu C."/>
            <person name="Tian Q."/>
            <person name="Mei H."/>
            <person name="Zhang T."/>
            <person name="Gao T."/>
            <person name="Zhang H."/>
        </authorList>
    </citation>
    <scope>NUCLEOTIDE SEQUENCE</scope>
    <source>
        <strain evidence="1">KEN1</strain>
    </source>
</reference>
<dbReference type="AlphaFoldDB" id="A0AAW2S1E2"/>
<protein>
    <submittedName>
        <fullName evidence="1">Uncharacterized protein</fullName>
    </submittedName>
</protein>
<proteinExistence type="predicted"/>
<accession>A0AAW2S1E2</accession>
<dbReference type="EMBL" id="JACGWN010000189">
    <property type="protein sequence ID" value="KAL0386375.1"/>
    <property type="molecule type" value="Genomic_DNA"/>
</dbReference>
<reference evidence="1" key="1">
    <citation type="submission" date="2020-06" db="EMBL/GenBank/DDBJ databases">
        <authorList>
            <person name="Li T."/>
            <person name="Hu X."/>
            <person name="Zhang T."/>
            <person name="Song X."/>
            <person name="Zhang H."/>
            <person name="Dai N."/>
            <person name="Sheng W."/>
            <person name="Hou X."/>
            <person name="Wei L."/>
        </authorList>
    </citation>
    <scope>NUCLEOTIDE SEQUENCE</scope>
    <source>
        <strain evidence="1">KEN1</strain>
        <tissue evidence="1">Leaf</tissue>
    </source>
</reference>